<proteinExistence type="predicted"/>
<reference evidence="2 3" key="1">
    <citation type="journal article" date="2018" name="Int. J. Syst. Evol. Microbiol.">
        <title>Bifidobacterium catulorum sp. nov., a novel taxon from the faeces of the baby common marmoset (Callithrix jacchus).</title>
        <authorList>
            <person name="Modesto M."/>
            <person name="Michelini S."/>
            <person name="Oki K."/>
            <person name="Biavati B."/>
            <person name="Watanabe K."/>
            <person name="Mattarelli P."/>
        </authorList>
    </citation>
    <scope>NUCLEOTIDE SEQUENCE [LARGE SCALE GENOMIC DNA]</scope>
    <source>
        <strain evidence="2 3">MRM 8.19</strain>
    </source>
</reference>
<protein>
    <submittedName>
        <fullName evidence="2">Uncharacterized protein</fullName>
    </submittedName>
</protein>
<organism evidence="2 3">
    <name type="scientific">Bifidobacterium catulorum</name>
    <dbReference type="NCBI Taxonomy" id="1630173"/>
    <lineage>
        <taxon>Bacteria</taxon>
        <taxon>Bacillati</taxon>
        <taxon>Actinomycetota</taxon>
        <taxon>Actinomycetes</taxon>
        <taxon>Bifidobacteriales</taxon>
        <taxon>Bifidobacteriaceae</taxon>
        <taxon>Bifidobacterium</taxon>
    </lineage>
</organism>
<gene>
    <name evidence="2" type="ORF">DF200_02655</name>
</gene>
<dbReference type="Proteomes" id="UP000245753">
    <property type="component" value="Unassembled WGS sequence"/>
</dbReference>
<dbReference type="OrthoDB" id="3237825at2"/>
<comment type="caution">
    <text evidence="2">The sequence shown here is derived from an EMBL/GenBank/DDBJ whole genome shotgun (WGS) entry which is preliminary data.</text>
</comment>
<evidence type="ECO:0000313" key="3">
    <source>
        <dbReference type="Proteomes" id="UP000245753"/>
    </source>
</evidence>
<keyword evidence="3" id="KW-1185">Reference proteome</keyword>
<keyword evidence="1" id="KW-0812">Transmembrane</keyword>
<accession>A0A2U2MUN5</accession>
<dbReference type="EMBL" id="QFFN01000003">
    <property type="protein sequence ID" value="PWG60512.1"/>
    <property type="molecule type" value="Genomic_DNA"/>
</dbReference>
<keyword evidence="1" id="KW-0472">Membrane</keyword>
<dbReference type="RefSeq" id="WP_109136739.1">
    <property type="nucleotide sequence ID" value="NZ_QFFN01000003.1"/>
</dbReference>
<evidence type="ECO:0000256" key="1">
    <source>
        <dbReference type="SAM" id="Phobius"/>
    </source>
</evidence>
<name>A0A2U2MUN5_9BIFI</name>
<dbReference type="AlphaFoldDB" id="A0A2U2MUN5"/>
<sequence>MTETLPVWVTLAGFVLGSGATGTLAAWILRRIDRRDMTITREDLDAALASSATIRDLQAKLDRDFERLEASERDRRDLRLDVLRLELFAHTRYRTQHERQLEAGKEYLDLGGNGYGSARYEALKQDYVRRETGGDWNYQQ</sequence>
<feature type="transmembrane region" description="Helical" evidence="1">
    <location>
        <begin position="6"/>
        <end position="29"/>
    </location>
</feature>
<keyword evidence="1" id="KW-1133">Transmembrane helix</keyword>
<evidence type="ECO:0000313" key="2">
    <source>
        <dbReference type="EMBL" id="PWG60512.1"/>
    </source>
</evidence>